<dbReference type="Proteomes" id="UP000504604">
    <property type="component" value="Linkage group LG3"/>
</dbReference>
<gene>
    <name evidence="2" type="primary">LOC105158034</name>
</gene>
<protein>
    <submittedName>
        <fullName evidence="2">Uncharacterized protein LOC105158034 isoform X1</fullName>
    </submittedName>
</protein>
<name>A0A6I9SRT7_SESIN</name>
<evidence type="ECO:0000313" key="2">
    <source>
        <dbReference type="RefSeq" id="XP_011072939.1"/>
    </source>
</evidence>
<evidence type="ECO:0000313" key="1">
    <source>
        <dbReference type="Proteomes" id="UP000504604"/>
    </source>
</evidence>
<accession>A0A6I9SRT7</accession>
<dbReference type="KEGG" id="sind:105158034"/>
<dbReference type="OrthoDB" id="1649273at2759"/>
<proteinExistence type="predicted"/>
<keyword evidence="1" id="KW-1185">Reference proteome</keyword>
<dbReference type="Gramene" id="SIN_1017374.t">
    <property type="protein sequence ID" value="SIN_1017374.t"/>
    <property type="gene ID" value="SIN_1017374"/>
</dbReference>
<reference evidence="2" key="1">
    <citation type="submission" date="2025-08" db="UniProtKB">
        <authorList>
            <consortium name="RefSeq"/>
        </authorList>
    </citation>
    <scope>IDENTIFICATION</scope>
</reference>
<dbReference type="InParanoid" id="A0A6I9SRT7"/>
<dbReference type="GeneID" id="105158034"/>
<dbReference type="AlphaFoldDB" id="A0A6I9SRT7"/>
<organism evidence="1 2">
    <name type="scientific">Sesamum indicum</name>
    <name type="common">Oriental sesame</name>
    <name type="synonym">Sesamum orientale</name>
    <dbReference type="NCBI Taxonomy" id="4182"/>
    <lineage>
        <taxon>Eukaryota</taxon>
        <taxon>Viridiplantae</taxon>
        <taxon>Streptophyta</taxon>
        <taxon>Embryophyta</taxon>
        <taxon>Tracheophyta</taxon>
        <taxon>Spermatophyta</taxon>
        <taxon>Magnoliopsida</taxon>
        <taxon>eudicotyledons</taxon>
        <taxon>Gunneridae</taxon>
        <taxon>Pentapetalae</taxon>
        <taxon>asterids</taxon>
        <taxon>lamiids</taxon>
        <taxon>Lamiales</taxon>
        <taxon>Pedaliaceae</taxon>
        <taxon>Sesamum</taxon>
    </lineage>
</organism>
<sequence>MALVSWQRKSWKDLKCTVAKRLLPPRTTLKTSPKCILPSQAQTTFKTSPKCILPSQVVLSADLRCIKCQERVAAVASAISNDLESIVVHVREKKVELTRKTINH</sequence>
<dbReference type="RefSeq" id="XP_011072939.1">
    <property type="nucleotide sequence ID" value="XM_011074637.2"/>
</dbReference>